<name>A0A1I6L8Y1_9EURY</name>
<dbReference type="OrthoDB" id="377373at2157"/>
<evidence type="ECO:0000313" key="2">
    <source>
        <dbReference type="Proteomes" id="UP000199062"/>
    </source>
</evidence>
<proteinExistence type="predicted"/>
<sequence>MILDPKVIGVGFKCRIIMKRGTEIQECRNILTDETPDHLHIRRKVIVEGFTDDLQSELEEFNVISIDISEWDHAELMETLRYELQRELSTIKYIYSRIKNVGASFGAGFSAGVEARPDYSRTNDYLHDVSNRTEDNLIVFVNYHGKRPVDNFGWIPKLDIPGDSTIITDGYTDCKFEDSIQFEIGRLSKKQAVSYLTHIDGEVNEEKAAEIHRIHDGNPVAIEIAAERGSLRKKLSGEALQELWASVYEDKISGDELDLLTDSAHLIDLDQRDVASVTDKTRGEAKEILTRLRSKGVVSQKKSGLFTTDKYVKLYTSTKLTGDELSKQHQMSFHDYAEKWVDAHESRMQEMQNQVGGTEEDETISPRDMDPGHTDPNLFLAIHHLSKLNEDMDKGEFIRELEEINGDPSGVFAFGLTAQRFFFEDPTEILQDLSESILGIEGDVENELFSGTLGVLFGFDIQAYANELASGWSGDVNTENLDLGNVSNPDDVVERIQRMMNSDLFEDLPNDVNRALATLIALGVTDSRTAREYYNRFGKTAEKYGLEEDPFCHWLDEIEHLVEELTPELEGEPDQEKDPFKERFDSLDKNIRDRIELREMLEETHTEAQQRLQQRLDLIRDRPNEIADEYIKCGEHLENMNNNIYALIWYAIGHELFAKVVLDGENRKLFAKYNRLAGQRDEQEKAIPNDEIVLSRERVEEVLGDMG</sequence>
<organism evidence="1 2">
    <name type="scientific">Halomicrobium zhouii</name>
    <dbReference type="NCBI Taxonomy" id="767519"/>
    <lineage>
        <taxon>Archaea</taxon>
        <taxon>Methanobacteriati</taxon>
        <taxon>Methanobacteriota</taxon>
        <taxon>Stenosarchaea group</taxon>
        <taxon>Halobacteria</taxon>
        <taxon>Halobacteriales</taxon>
        <taxon>Haloarculaceae</taxon>
        <taxon>Halomicrobium</taxon>
    </lineage>
</organism>
<dbReference type="Proteomes" id="UP000199062">
    <property type="component" value="Unassembled WGS sequence"/>
</dbReference>
<protein>
    <submittedName>
        <fullName evidence="1">Uncharacterized protein</fullName>
    </submittedName>
</protein>
<dbReference type="EMBL" id="FOZK01000002">
    <property type="protein sequence ID" value="SFR99953.1"/>
    <property type="molecule type" value="Genomic_DNA"/>
</dbReference>
<evidence type="ECO:0000313" key="1">
    <source>
        <dbReference type="EMBL" id="SFR99953.1"/>
    </source>
</evidence>
<dbReference type="AlphaFoldDB" id="A0A1I6L8Y1"/>
<reference evidence="1 2" key="1">
    <citation type="submission" date="2016-10" db="EMBL/GenBank/DDBJ databases">
        <authorList>
            <person name="de Groot N.N."/>
        </authorList>
    </citation>
    <scope>NUCLEOTIDE SEQUENCE [LARGE SCALE GENOMIC DNA]</scope>
    <source>
        <strain evidence="1 2">CGMCC 1.10457</strain>
    </source>
</reference>
<accession>A0A1I6L8Y1</accession>
<gene>
    <name evidence="1" type="ORF">SAMN05216559_2286</name>
</gene>
<dbReference type="RefSeq" id="WP_143117701.1">
    <property type="nucleotide sequence ID" value="NZ_FOZK01000002.1"/>
</dbReference>
<keyword evidence="2" id="KW-1185">Reference proteome</keyword>